<dbReference type="FunFam" id="1.10.1410.20:FF:000001">
    <property type="entry name" value="2'-5'-oligoadenylate synthetase 1"/>
    <property type="match status" value="1"/>
</dbReference>
<accession>A0AAW1APH3</accession>
<dbReference type="Gene3D" id="3.30.460.10">
    <property type="entry name" value="Beta Polymerase, domain 2"/>
    <property type="match status" value="1"/>
</dbReference>
<dbReference type="FunFam" id="3.30.460.10:FF:000007">
    <property type="entry name" value="2'-5'-oligoadenylate synthetase 1"/>
    <property type="match status" value="1"/>
</dbReference>
<dbReference type="InterPro" id="IPR006116">
    <property type="entry name" value="NT_2-5OAS_ClassI-CCAase"/>
</dbReference>
<dbReference type="CDD" id="cd05400">
    <property type="entry name" value="NT_2-5OAS_ClassI-CCAase"/>
    <property type="match status" value="1"/>
</dbReference>
<reference evidence="7 8" key="1">
    <citation type="journal article" date="2024" name="Proc. Natl. Acad. Sci. U.S.A.">
        <title>The genetic regulatory architecture and epigenomic basis for age-related changes in rattlesnake venom.</title>
        <authorList>
            <person name="Hogan M.P."/>
            <person name="Holding M.L."/>
            <person name="Nystrom G.S."/>
            <person name="Colston T.J."/>
            <person name="Bartlett D.A."/>
            <person name="Mason A.J."/>
            <person name="Ellsworth S.A."/>
            <person name="Rautsaw R.M."/>
            <person name="Lawrence K.C."/>
            <person name="Strickland J.L."/>
            <person name="He B."/>
            <person name="Fraser P."/>
            <person name="Margres M.J."/>
            <person name="Gilbert D.M."/>
            <person name="Gibbs H.L."/>
            <person name="Parkinson C.L."/>
            <person name="Rokyta D.R."/>
        </authorList>
    </citation>
    <scope>NUCLEOTIDE SEQUENCE [LARGE SCALE GENOMIC DNA]</scope>
    <source>
        <strain evidence="7">DRR0105</strain>
    </source>
</reference>
<proteinExistence type="inferred from homology"/>
<evidence type="ECO:0000313" key="7">
    <source>
        <dbReference type="EMBL" id="KAK9391695.1"/>
    </source>
</evidence>
<gene>
    <name evidence="7" type="ORF">NXF25_018084</name>
</gene>
<dbReference type="Proteomes" id="UP001474421">
    <property type="component" value="Unassembled WGS sequence"/>
</dbReference>
<evidence type="ECO:0000256" key="5">
    <source>
        <dbReference type="ARBA" id="ARBA00023118"/>
    </source>
</evidence>
<dbReference type="PANTHER" id="PTHR11258:SF7">
    <property type="entry name" value="2'-5'-OLIGOADENYLATE SYNTHASE-LIKE PROTEIN 2"/>
    <property type="match status" value="1"/>
</dbReference>
<dbReference type="SUPFAM" id="SSF81631">
    <property type="entry name" value="PAP/OAS1 substrate-binding domain"/>
    <property type="match status" value="1"/>
</dbReference>
<dbReference type="PANTHER" id="PTHR11258">
    <property type="entry name" value="2-5 OLIGOADENYLATE SYNTHETASE"/>
    <property type="match status" value="1"/>
</dbReference>
<dbReference type="GO" id="GO:0045087">
    <property type="term" value="P:innate immune response"/>
    <property type="evidence" value="ECO:0007669"/>
    <property type="project" value="UniProtKB-KW"/>
</dbReference>
<dbReference type="EMBL" id="JAOTOJ010000018">
    <property type="protein sequence ID" value="KAK9391695.1"/>
    <property type="molecule type" value="Genomic_DNA"/>
</dbReference>
<evidence type="ECO:0000256" key="1">
    <source>
        <dbReference type="ARBA" id="ARBA00009526"/>
    </source>
</evidence>
<organism evidence="7 8">
    <name type="scientific">Crotalus adamanteus</name>
    <name type="common">Eastern diamondback rattlesnake</name>
    <dbReference type="NCBI Taxonomy" id="8729"/>
    <lineage>
        <taxon>Eukaryota</taxon>
        <taxon>Metazoa</taxon>
        <taxon>Chordata</taxon>
        <taxon>Craniata</taxon>
        <taxon>Vertebrata</taxon>
        <taxon>Euteleostomi</taxon>
        <taxon>Lepidosauria</taxon>
        <taxon>Squamata</taxon>
        <taxon>Bifurcata</taxon>
        <taxon>Unidentata</taxon>
        <taxon>Episquamata</taxon>
        <taxon>Toxicofera</taxon>
        <taxon>Serpentes</taxon>
        <taxon>Colubroidea</taxon>
        <taxon>Viperidae</taxon>
        <taxon>Crotalinae</taxon>
        <taxon>Crotalus</taxon>
    </lineage>
</organism>
<dbReference type="Gene3D" id="1.10.1410.20">
    <property type="entry name" value="2'-5'-oligoadenylate synthetase 1, domain 2"/>
    <property type="match status" value="1"/>
</dbReference>
<dbReference type="GO" id="GO:0001730">
    <property type="term" value="F:2'-5'-oligoadenylate synthetase activity"/>
    <property type="evidence" value="ECO:0007669"/>
    <property type="project" value="UniProtKB-EC"/>
</dbReference>
<keyword evidence="3" id="KW-0391">Immunity</keyword>
<dbReference type="InterPro" id="IPR018952">
    <property type="entry name" value="2-5-oligoAdlate_synth_1_dom2/C"/>
</dbReference>
<comment type="similarity">
    <text evidence="1">Belongs to the 2-5A synthase family.</text>
</comment>
<comment type="caution">
    <text evidence="7">The sequence shown here is derived from an EMBL/GenBank/DDBJ whole genome shotgun (WGS) entry which is preliminary data.</text>
</comment>
<evidence type="ECO:0000313" key="8">
    <source>
        <dbReference type="Proteomes" id="UP001474421"/>
    </source>
</evidence>
<sequence>MREAVLLRTRSAGGRPLLSVSRPSKRCRLHPPGKRNCSKGGGNESLEGAGLYQRVAREVPLRFPAMESLGYVKAEDLDNFHACYLQSNEDFLRKARRAINDICDFLKARCFQDAPWGGTRVLKVVKGGSLGKGTSVRKGSDADLVLFLNIFKSYTDQEKNRKMIIQEMKRRLSECQKELYWEVDFEPSLYANPRVLQFTLQSQETEDSIQFDVLPAYDALGQYHRSRPDPQIYVDLIRTGRCGEFSPCFTELQKNFIVDRPTKLKNLIRLVKHWYKEVQEKSFPPKYALELLTVYVWEKGSGETKFDMARGFRTVLWLIEKYKEIRIYWTTYYDFDNETIKRYLQTQLSKNSPVILDPADPTANVGEGKRWDLLAKKAKTYASMKCCRNPDGSFVVPWNVPLAVEVPQEEGWCTLI</sequence>
<dbReference type="GO" id="GO:0016020">
    <property type="term" value="C:membrane"/>
    <property type="evidence" value="ECO:0007669"/>
    <property type="project" value="TreeGrafter"/>
</dbReference>
<feature type="domain" description="2'-5'-oligoadenylate synthetase 1" evidence="6">
    <location>
        <begin position="227"/>
        <end position="401"/>
    </location>
</feature>
<evidence type="ECO:0000256" key="4">
    <source>
        <dbReference type="ARBA" id="ARBA00022884"/>
    </source>
</evidence>
<keyword evidence="5" id="KW-0051">Antiviral defense</keyword>
<dbReference type="GO" id="GO:0005829">
    <property type="term" value="C:cytosol"/>
    <property type="evidence" value="ECO:0007669"/>
    <property type="project" value="TreeGrafter"/>
</dbReference>
<protein>
    <submittedName>
        <fullName evidence="7">2'-5'-oligoadenylate synthase 1-like</fullName>
    </submittedName>
</protein>
<dbReference type="GO" id="GO:0005654">
    <property type="term" value="C:nucleoplasm"/>
    <property type="evidence" value="ECO:0007669"/>
    <property type="project" value="TreeGrafter"/>
</dbReference>
<dbReference type="SUPFAM" id="SSF81301">
    <property type="entry name" value="Nucleotidyltransferase"/>
    <property type="match status" value="1"/>
</dbReference>
<evidence type="ECO:0000256" key="2">
    <source>
        <dbReference type="ARBA" id="ARBA00022588"/>
    </source>
</evidence>
<dbReference type="PROSITE" id="PS50152">
    <property type="entry name" value="25A_SYNTH_3"/>
    <property type="match status" value="1"/>
</dbReference>
<keyword evidence="4" id="KW-0694">RNA-binding</keyword>
<keyword evidence="2" id="KW-0399">Innate immunity</keyword>
<dbReference type="GO" id="GO:0003725">
    <property type="term" value="F:double-stranded RNA binding"/>
    <property type="evidence" value="ECO:0007669"/>
    <property type="project" value="TreeGrafter"/>
</dbReference>
<dbReference type="AlphaFoldDB" id="A0AAW1APH3"/>
<evidence type="ECO:0000259" key="6">
    <source>
        <dbReference type="Pfam" id="PF10421"/>
    </source>
</evidence>
<name>A0AAW1APH3_CROAD</name>
<dbReference type="GO" id="GO:0051607">
    <property type="term" value="P:defense response to virus"/>
    <property type="evidence" value="ECO:0007669"/>
    <property type="project" value="UniProtKB-KW"/>
</dbReference>
<dbReference type="GO" id="GO:0005524">
    <property type="term" value="F:ATP binding"/>
    <property type="evidence" value="ECO:0007669"/>
    <property type="project" value="UniProtKB-KW"/>
</dbReference>
<evidence type="ECO:0000256" key="3">
    <source>
        <dbReference type="ARBA" id="ARBA00022859"/>
    </source>
</evidence>
<dbReference type="GO" id="GO:0045071">
    <property type="term" value="P:negative regulation of viral genome replication"/>
    <property type="evidence" value="ECO:0007669"/>
    <property type="project" value="TreeGrafter"/>
</dbReference>
<dbReference type="Pfam" id="PF10421">
    <property type="entry name" value="OAS1_C"/>
    <property type="match status" value="1"/>
</dbReference>
<dbReference type="InterPro" id="IPR043519">
    <property type="entry name" value="NT_sf"/>
</dbReference>
<keyword evidence="8" id="KW-1185">Reference proteome</keyword>